<dbReference type="GO" id="GO:0030594">
    <property type="term" value="F:neurotransmitter receptor activity"/>
    <property type="evidence" value="ECO:0000318"/>
    <property type="project" value="GO_Central"/>
</dbReference>
<dbReference type="STRING" id="6669.E9H4W4"/>
<dbReference type="GO" id="GO:0030425">
    <property type="term" value="C:dendrite"/>
    <property type="evidence" value="ECO:0000318"/>
    <property type="project" value="GO_Central"/>
</dbReference>
<accession>E9H4W4</accession>
<dbReference type="AlphaFoldDB" id="E9H4W4"/>
<dbReference type="InterPro" id="IPR017452">
    <property type="entry name" value="GPCR_Rhodpsn_7TM"/>
</dbReference>
<dbReference type="Gene3D" id="1.20.1070.10">
    <property type="entry name" value="Rhodopsin 7-helix transmembrane proteins"/>
    <property type="match status" value="1"/>
</dbReference>
<dbReference type="GO" id="GO:0007188">
    <property type="term" value="P:adenylate cyclase-modulating G protein-coupled receptor signaling pathway"/>
    <property type="evidence" value="ECO:0000318"/>
    <property type="project" value="GO_Central"/>
</dbReference>
<evidence type="ECO:0000259" key="11">
    <source>
        <dbReference type="PROSITE" id="PS50262"/>
    </source>
</evidence>
<feature type="transmembrane region" description="Helical" evidence="10">
    <location>
        <begin position="143"/>
        <end position="167"/>
    </location>
</feature>
<dbReference type="GO" id="GO:0007187">
    <property type="term" value="P:G protein-coupled receptor signaling pathway, coupled to cyclic nucleotide second messenger"/>
    <property type="evidence" value="ECO:0000318"/>
    <property type="project" value="GO_Central"/>
</dbReference>
<keyword evidence="7 10" id="KW-0472">Membrane</keyword>
<proteinExistence type="inferred from homology"/>
<dbReference type="EMBL" id="GL732592">
    <property type="protein sequence ID" value="EFX73279.1"/>
    <property type="molecule type" value="Genomic_DNA"/>
</dbReference>
<dbReference type="PANTHER" id="PTHR24249">
    <property type="entry name" value="HISTAMINE RECEPTOR-RELATED G-PROTEIN COUPLED RECEPTOR"/>
    <property type="match status" value="1"/>
</dbReference>
<dbReference type="SUPFAM" id="SSF81321">
    <property type="entry name" value="Family A G protein-coupled receptor-like"/>
    <property type="match status" value="1"/>
</dbReference>
<evidence type="ECO:0000256" key="10">
    <source>
        <dbReference type="SAM" id="Phobius"/>
    </source>
</evidence>
<keyword evidence="9" id="KW-0807">Transducer</keyword>
<evidence type="ECO:0000313" key="13">
    <source>
        <dbReference type="Proteomes" id="UP000000305"/>
    </source>
</evidence>
<keyword evidence="4 10" id="KW-0812">Transmembrane</keyword>
<dbReference type="GO" id="GO:0045202">
    <property type="term" value="C:synapse"/>
    <property type="evidence" value="ECO:0007669"/>
    <property type="project" value="GOC"/>
</dbReference>
<feature type="transmembrane region" description="Helical" evidence="10">
    <location>
        <begin position="103"/>
        <end position="123"/>
    </location>
</feature>
<dbReference type="CDD" id="cd00637">
    <property type="entry name" value="7tm_classA_rhodopsin-like"/>
    <property type="match status" value="1"/>
</dbReference>
<reference evidence="12 13" key="1">
    <citation type="journal article" date="2011" name="Science">
        <title>The ecoresponsive genome of Daphnia pulex.</title>
        <authorList>
            <person name="Colbourne J.K."/>
            <person name="Pfrender M.E."/>
            <person name="Gilbert D."/>
            <person name="Thomas W.K."/>
            <person name="Tucker A."/>
            <person name="Oakley T.H."/>
            <person name="Tokishita S."/>
            <person name="Aerts A."/>
            <person name="Arnold G.J."/>
            <person name="Basu M.K."/>
            <person name="Bauer D.J."/>
            <person name="Caceres C.E."/>
            <person name="Carmel L."/>
            <person name="Casola C."/>
            <person name="Choi J.H."/>
            <person name="Detter J.C."/>
            <person name="Dong Q."/>
            <person name="Dusheyko S."/>
            <person name="Eads B.D."/>
            <person name="Frohlich T."/>
            <person name="Geiler-Samerotte K.A."/>
            <person name="Gerlach D."/>
            <person name="Hatcher P."/>
            <person name="Jogdeo S."/>
            <person name="Krijgsveld J."/>
            <person name="Kriventseva E.V."/>
            <person name="Kultz D."/>
            <person name="Laforsch C."/>
            <person name="Lindquist E."/>
            <person name="Lopez J."/>
            <person name="Manak J.R."/>
            <person name="Muller J."/>
            <person name="Pangilinan J."/>
            <person name="Patwardhan R.P."/>
            <person name="Pitluck S."/>
            <person name="Pritham E.J."/>
            <person name="Rechtsteiner A."/>
            <person name="Rho M."/>
            <person name="Rogozin I.B."/>
            <person name="Sakarya O."/>
            <person name="Salamov A."/>
            <person name="Schaack S."/>
            <person name="Shapiro H."/>
            <person name="Shiga Y."/>
            <person name="Skalitzky C."/>
            <person name="Smith Z."/>
            <person name="Souvorov A."/>
            <person name="Sung W."/>
            <person name="Tang Z."/>
            <person name="Tsuchiya D."/>
            <person name="Tu H."/>
            <person name="Vos H."/>
            <person name="Wang M."/>
            <person name="Wolf Y.I."/>
            <person name="Yamagata H."/>
            <person name="Yamada T."/>
            <person name="Ye Y."/>
            <person name="Shaw J.R."/>
            <person name="Andrews J."/>
            <person name="Crease T.J."/>
            <person name="Tang H."/>
            <person name="Lucas S.M."/>
            <person name="Robertson H.M."/>
            <person name="Bork P."/>
            <person name="Koonin E.V."/>
            <person name="Zdobnov E.M."/>
            <person name="Grigoriev I.V."/>
            <person name="Lynch M."/>
            <person name="Boore J.L."/>
        </authorList>
    </citation>
    <scope>NUCLEOTIDE SEQUENCE [LARGE SCALE GENOMIC DNA]</scope>
</reference>
<keyword evidence="6" id="KW-0297">G-protein coupled receptor</keyword>
<feature type="transmembrane region" description="Helical" evidence="10">
    <location>
        <begin position="179"/>
        <end position="201"/>
    </location>
</feature>
<comment type="similarity">
    <text evidence="2">Belongs to the G-protein coupled receptor 1 family.</text>
</comment>
<protein>
    <recommendedName>
        <fullName evidence="11">G-protein coupled receptors family 1 profile domain-containing protein</fullName>
    </recommendedName>
</protein>
<evidence type="ECO:0000256" key="7">
    <source>
        <dbReference type="ARBA" id="ARBA00023136"/>
    </source>
</evidence>
<dbReference type="InterPro" id="IPR050569">
    <property type="entry name" value="TAAR"/>
</dbReference>
<dbReference type="GO" id="GO:0004993">
    <property type="term" value="F:G protein-coupled serotonin receptor activity"/>
    <property type="evidence" value="ECO:0000318"/>
    <property type="project" value="GO_Central"/>
</dbReference>
<gene>
    <name evidence="12" type="ORF">DAPPUDRAFT_110002</name>
</gene>
<evidence type="ECO:0000256" key="2">
    <source>
        <dbReference type="ARBA" id="ARBA00010663"/>
    </source>
</evidence>
<evidence type="ECO:0000256" key="6">
    <source>
        <dbReference type="ARBA" id="ARBA00023040"/>
    </source>
</evidence>
<dbReference type="PROSITE" id="PS50262">
    <property type="entry name" value="G_PROTEIN_RECEP_F1_2"/>
    <property type="match status" value="1"/>
</dbReference>
<dbReference type="GO" id="GO:0007268">
    <property type="term" value="P:chemical synaptic transmission"/>
    <property type="evidence" value="ECO:0000318"/>
    <property type="project" value="GO_Central"/>
</dbReference>
<dbReference type="KEGG" id="dpx:DAPPUDRAFT_110002"/>
<dbReference type="PANTHER" id="PTHR24249:SF411">
    <property type="entry name" value="G-PROTEIN COUPLED RECEPTORS FAMILY 1 PROFILE DOMAIN-CONTAINING PROTEIN"/>
    <property type="match status" value="1"/>
</dbReference>
<dbReference type="Proteomes" id="UP000000305">
    <property type="component" value="Unassembled WGS sequence"/>
</dbReference>
<dbReference type="GO" id="GO:0005886">
    <property type="term" value="C:plasma membrane"/>
    <property type="evidence" value="ECO:0000318"/>
    <property type="project" value="GO_Central"/>
</dbReference>
<keyword evidence="8" id="KW-0675">Receptor</keyword>
<evidence type="ECO:0000256" key="4">
    <source>
        <dbReference type="ARBA" id="ARBA00022692"/>
    </source>
</evidence>
<feature type="transmembrane region" description="Helical" evidence="10">
    <location>
        <begin position="324"/>
        <end position="342"/>
    </location>
</feature>
<sequence>MNGSSNNYSLEEIVLTRNGEIYNPVDVRETIFLIVTKSICCLIGIPLNVAIAISIIRHRQLRCKPRNIFLLGIVLSYLSFFLPAIIELIYWGLLPIEWVCQGYVALVGVPRALLLMNMLLALVDRYVAINHPLLHRGKMTARFASVVIIISSVFIVFSIKFVFIVGLGTIRCEMWLVHIKIITLILAILFVSCTALNVIVYRQTKTHLSDSRTLSPSSNDDGMDWTAERPIIIDGSVGNVRASAPGNVTNDPSGTENADGPAMSIHVGRRKFSQMEIEATRTLIIGVASLIVTCLGVILASSFFICRFIFGQSECSNYNWMGPYLRELLLFPAVYFPIVLILRSKELMLG</sequence>
<keyword evidence="13" id="KW-1185">Reference proteome</keyword>
<organism evidence="12 13">
    <name type="scientific">Daphnia pulex</name>
    <name type="common">Water flea</name>
    <dbReference type="NCBI Taxonomy" id="6669"/>
    <lineage>
        <taxon>Eukaryota</taxon>
        <taxon>Metazoa</taxon>
        <taxon>Ecdysozoa</taxon>
        <taxon>Arthropoda</taxon>
        <taxon>Crustacea</taxon>
        <taxon>Branchiopoda</taxon>
        <taxon>Diplostraca</taxon>
        <taxon>Cladocera</taxon>
        <taxon>Anomopoda</taxon>
        <taxon>Daphniidae</taxon>
        <taxon>Daphnia</taxon>
    </lineage>
</organism>
<dbReference type="Pfam" id="PF00001">
    <property type="entry name" value="7tm_1"/>
    <property type="match status" value="1"/>
</dbReference>
<dbReference type="InParanoid" id="E9H4W4"/>
<feature type="transmembrane region" description="Helical" evidence="10">
    <location>
        <begin position="31"/>
        <end position="56"/>
    </location>
</feature>
<evidence type="ECO:0000256" key="5">
    <source>
        <dbReference type="ARBA" id="ARBA00022989"/>
    </source>
</evidence>
<feature type="transmembrane region" description="Helical" evidence="10">
    <location>
        <begin position="68"/>
        <end position="91"/>
    </location>
</feature>
<name>E9H4W4_DAPPU</name>
<feature type="transmembrane region" description="Helical" evidence="10">
    <location>
        <begin position="279"/>
        <end position="304"/>
    </location>
</feature>
<dbReference type="InterPro" id="IPR000276">
    <property type="entry name" value="GPCR_Rhodpsn"/>
</dbReference>
<comment type="subcellular location">
    <subcellularLocation>
        <location evidence="1">Cell membrane</location>
        <topology evidence="1">Multi-pass membrane protein</topology>
    </subcellularLocation>
</comment>
<evidence type="ECO:0000256" key="3">
    <source>
        <dbReference type="ARBA" id="ARBA00022475"/>
    </source>
</evidence>
<keyword evidence="3" id="KW-1003">Cell membrane</keyword>
<feature type="domain" description="G-protein coupled receptors family 1 profile" evidence="11">
    <location>
        <begin position="47"/>
        <end position="150"/>
    </location>
</feature>
<keyword evidence="5 10" id="KW-1133">Transmembrane helix</keyword>
<evidence type="ECO:0000256" key="9">
    <source>
        <dbReference type="ARBA" id="ARBA00023224"/>
    </source>
</evidence>
<dbReference type="HOGENOM" id="CLU_055342_1_0_1"/>
<evidence type="ECO:0000313" key="12">
    <source>
        <dbReference type="EMBL" id="EFX73279.1"/>
    </source>
</evidence>
<evidence type="ECO:0000256" key="1">
    <source>
        <dbReference type="ARBA" id="ARBA00004651"/>
    </source>
</evidence>
<evidence type="ECO:0000256" key="8">
    <source>
        <dbReference type="ARBA" id="ARBA00023170"/>
    </source>
</evidence>
<dbReference type="PhylomeDB" id="E9H4W4"/>